<organism evidence="1 2">
    <name type="scientific">Candidatus Ryanbacteria bacterium RIFCSPHIGHO2_01_FULL_48_27</name>
    <dbReference type="NCBI Taxonomy" id="1802115"/>
    <lineage>
        <taxon>Bacteria</taxon>
        <taxon>Candidatus Ryaniibacteriota</taxon>
    </lineage>
</organism>
<protein>
    <submittedName>
        <fullName evidence="1">Uncharacterized protein</fullName>
    </submittedName>
</protein>
<dbReference type="Proteomes" id="UP000177785">
    <property type="component" value="Unassembled WGS sequence"/>
</dbReference>
<dbReference type="STRING" id="1802115.A2756_04560"/>
<comment type="caution">
    <text evidence="1">The sequence shown here is derived from an EMBL/GenBank/DDBJ whole genome shotgun (WGS) entry which is preliminary data.</text>
</comment>
<accession>A0A1G2G348</accession>
<proteinExistence type="predicted"/>
<dbReference type="AlphaFoldDB" id="A0A1G2G348"/>
<evidence type="ECO:0000313" key="2">
    <source>
        <dbReference type="Proteomes" id="UP000177785"/>
    </source>
</evidence>
<sequence>MQDHRFIVKFIIQPRAGMEESIAVNVVVAAAQGEEEKRAAEAAWDEVMTSLKRGLNGAGTLTLDAVRKVELVSTVEFPLNFINARQPTGQ</sequence>
<gene>
    <name evidence="1" type="ORF">A2756_04560</name>
</gene>
<name>A0A1G2G348_9BACT</name>
<reference evidence="1 2" key="1">
    <citation type="journal article" date="2016" name="Nat. Commun.">
        <title>Thousands of microbial genomes shed light on interconnected biogeochemical processes in an aquifer system.</title>
        <authorList>
            <person name="Anantharaman K."/>
            <person name="Brown C.T."/>
            <person name="Hug L.A."/>
            <person name="Sharon I."/>
            <person name="Castelle C.J."/>
            <person name="Probst A.J."/>
            <person name="Thomas B.C."/>
            <person name="Singh A."/>
            <person name="Wilkins M.J."/>
            <person name="Karaoz U."/>
            <person name="Brodie E.L."/>
            <person name="Williams K.H."/>
            <person name="Hubbard S.S."/>
            <person name="Banfield J.F."/>
        </authorList>
    </citation>
    <scope>NUCLEOTIDE SEQUENCE [LARGE SCALE GENOMIC DNA]</scope>
</reference>
<evidence type="ECO:0000313" key="1">
    <source>
        <dbReference type="EMBL" id="OGZ44699.1"/>
    </source>
</evidence>
<dbReference type="EMBL" id="MHNL01000015">
    <property type="protein sequence ID" value="OGZ44699.1"/>
    <property type="molecule type" value="Genomic_DNA"/>
</dbReference>